<dbReference type="InterPro" id="IPR009644">
    <property type="entry name" value="FKTN/MNN4/W02B3.4-1"/>
</dbReference>
<evidence type="ECO:0000256" key="3">
    <source>
        <dbReference type="ARBA" id="ARBA00022989"/>
    </source>
</evidence>
<keyword evidence="4" id="KW-0472">Membrane</keyword>
<evidence type="ECO:0000256" key="4">
    <source>
        <dbReference type="ARBA" id="ARBA00023136"/>
    </source>
</evidence>
<dbReference type="GO" id="GO:0009100">
    <property type="term" value="P:glycoprotein metabolic process"/>
    <property type="evidence" value="ECO:0007669"/>
    <property type="project" value="UniProtKB-ARBA"/>
</dbReference>
<organism evidence="8 9">
    <name type="scientific">Dactylonectria macrodidyma</name>
    <dbReference type="NCBI Taxonomy" id="307937"/>
    <lineage>
        <taxon>Eukaryota</taxon>
        <taxon>Fungi</taxon>
        <taxon>Dikarya</taxon>
        <taxon>Ascomycota</taxon>
        <taxon>Pezizomycotina</taxon>
        <taxon>Sordariomycetes</taxon>
        <taxon>Hypocreomycetidae</taxon>
        <taxon>Hypocreales</taxon>
        <taxon>Nectriaceae</taxon>
        <taxon>Dactylonectria</taxon>
    </lineage>
</organism>
<feature type="domain" description="LicD/FKTN/FKRP nucleotidyltransferase" evidence="7">
    <location>
        <begin position="209"/>
        <end position="247"/>
    </location>
</feature>
<gene>
    <name evidence="8" type="ORF">EDB81DRAFT_840711</name>
</gene>
<evidence type="ECO:0000313" key="9">
    <source>
        <dbReference type="Proteomes" id="UP000738349"/>
    </source>
</evidence>
<comment type="caution">
    <text evidence="8">The sequence shown here is derived from an EMBL/GenBank/DDBJ whole genome shotgun (WGS) entry which is preliminary data.</text>
</comment>
<feature type="chain" id="PRO_5040261894" evidence="6">
    <location>
        <begin position="19"/>
        <end position="273"/>
    </location>
</feature>
<feature type="domain" description="LicD/FKTN/FKRP nucleotidyltransferase" evidence="7">
    <location>
        <begin position="94"/>
        <end position="201"/>
    </location>
</feature>
<dbReference type="Proteomes" id="UP000738349">
    <property type="component" value="Unassembled WGS sequence"/>
</dbReference>
<dbReference type="PANTHER" id="PTHR15407:SF32">
    <property type="entry name" value="PROTEIN (MNN4), PUTATIVE (AFU_ORTHOLOGUE AFUA_1G03790)-RELATED"/>
    <property type="match status" value="1"/>
</dbReference>
<dbReference type="InterPro" id="IPR007074">
    <property type="entry name" value="LicD/FKTN/FKRP_NTP_transf"/>
</dbReference>
<comment type="subcellular location">
    <subcellularLocation>
        <location evidence="1">Membrane</location>
        <topology evidence="1">Single-pass membrane protein</topology>
    </subcellularLocation>
</comment>
<dbReference type="PANTHER" id="PTHR15407">
    <property type="entry name" value="FUKUTIN-RELATED"/>
    <property type="match status" value="1"/>
</dbReference>
<feature type="region of interest" description="Disordered" evidence="5">
    <location>
        <begin position="26"/>
        <end position="48"/>
    </location>
</feature>
<evidence type="ECO:0000256" key="2">
    <source>
        <dbReference type="ARBA" id="ARBA00022692"/>
    </source>
</evidence>
<keyword evidence="6" id="KW-0732">Signal</keyword>
<evidence type="ECO:0000259" key="7">
    <source>
        <dbReference type="Pfam" id="PF04991"/>
    </source>
</evidence>
<sequence length="273" mass="32272">MKASSFFVTAVWLAFTSAAAIKERSTQDAETAEPIQHLSKRSTSEKAHFPEPKYFSERYPHYDARFSRGLLKETDQRDAIRVLIQTYLSTFRDLGIQTWLMHGTLLGWWWGKEVMPWDLDADVQVTEADMYFLAAYHNMTIYYYKYGDMEEGRFFQLEINPYFKYREQDDVLNVIDARWIDLQTGLYIDITAARYDPNHKEGEGVLYDKHGHEYRDTYIFPLRDTTFEGVPAKIPYRYEEMLAAEYGKKSLTRTKYNKYVPSNDKIWIVTDNP</sequence>
<accession>A0A9P9JG09</accession>
<evidence type="ECO:0000256" key="6">
    <source>
        <dbReference type="SAM" id="SignalP"/>
    </source>
</evidence>
<name>A0A9P9JG09_9HYPO</name>
<protein>
    <submittedName>
        <fullName evidence="8">Mannosylphosphorylation protein</fullName>
    </submittedName>
</protein>
<dbReference type="GO" id="GO:0016020">
    <property type="term" value="C:membrane"/>
    <property type="evidence" value="ECO:0007669"/>
    <property type="project" value="UniProtKB-SubCell"/>
</dbReference>
<reference evidence="8" key="1">
    <citation type="journal article" date="2021" name="Nat. Commun.">
        <title>Genetic determinants of endophytism in the Arabidopsis root mycobiome.</title>
        <authorList>
            <person name="Mesny F."/>
            <person name="Miyauchi S."/>
            <person name="Thiergart T."/>
            <person name="Pickel B."/>
            <person name="Atanasova L."/>
            <person name="Karlsson M."/>
            <person name="Huettel B."/>
            <person name="Barry K.W."/>
            <person name="Haridas S."/>
            <person name="Chen C."/>
            <person name="Bauer D."/>
            <person name="Andreopoulos W."/>
            <person name="Pangilinan J."/>
            <person name="LaButti K."/>
            <person name="Riley R."/>
            <person name="Lipzen A."/>
            <person name="Clum A."/>
            <person name="Drula E."/>
            <person name="Henrissat B."/>
            <person name="Kohler A."/>
            <person name="Grigoriev I.V."/>
            <person name="Martin F.M."/>
            <person name="Hacquard S."/>
        </authorList>
    </citation>
    <scope>NUCLEOTIDE SEQUENCE</scope>
    <source>
        <strain evidence="8">MPI-CAGE-AT-0147</strain>
    </source>
</reference>
<feature type="signal peptide" evidence="6">
    <location>
        <begin position="1"/>
        <end position="18"/>
    </location>
</feature>
<keyword evidence="2" id="KW-0812">Transmembrane</keyword>
<keyword evidence="3" id="KW-1133">Transmembrane helix</keyword>
<evidence type="ECO:0000313" key="8">
    <source>
        <dbReference type="EMBL" id="KAH7156678.1"/>
    </source>
</evidence>
<dbReference type="AlphaFoldDB" id="A0A9P9JG09"/>
<proteinExistence type="predicted"/>
<dbReference type="EMBL" id="JAGMUV010000005">
    <property type="protein sequence ID" value="KAH7156678.1"/>
    <property type="molecule type" value="Genomic_DNA"/>
</dbReference>
<evidence type="ECO:0000256" key="5">
    <source>
        <dbReference type="SAM" id="MobiDB-lite"/>
    </source>
</evidence>
<evidence type="ECO:0000256" key="1">
    <source>
        <dbReference type="ARBA" id="ARBA00004167"/>
    </source>
</evidence>
<keyword evidence="9" id="KW-1185">Reference proteome</keyword>
<dbReference type="OrthoDB" id="444255at2759"/>
<dbReference type="Pfam" id="PF04991">
    <property type="entry name" value="LicD"/>
    <property type="match status" value="2"/>
</dbReference>